<dbReference type="GO" id="GO:0006508">
    <property type="term" value="P:proteolysis"/>
    <property type="evidence" value="ECO:0007669"/>
    <property type="project" value="InterPro"/>
</dbReference>
<sequence>MPEPYPTDSLGRINRWTLDSMRRFYYWNEQIPAKPDHSLSPELFFQSLLSPSDRFSHISGPHVPAATNSYFTFGFHYAFLQAPGYDHYIGVVTFVNINGAADRAGLARGSYFIKVNGRPIDAQHLAAINREMNEKGSLTLTTTTFHNDVWEPGADIQLNPGYARENSVYYTRIYNNGATKTGYLYYTSFDESFDGSLLEAFRKFRDAGVSELILDLRYNAGGSVASSAKLAALIARQLNAGEVYAIYEGNRTEGRRPRTLQAVLNTSGSAAGRQYSDLQPYQLSINRLFVLTTHATVSAAELVVNNLKPFLNLVQIGETTAGKDEASFTITDQRSPREVEWTLQPIVYKLFNKNGEGGYSAGITPQHAVSEMSALPLGAIGAGDDALTGKALEIIYGPGFSGLPADLRRAPHRRISVKPVYQSVTGQAARAAPVSVVLN</sequence>
<dbReference type="Gene3D" id="3.30.750.170">
    <property type="match status" value="1"/>
</dbReference>
<dbReference type="GO" id="GO:0004175">
    <property type="term" value="F:endopeptidase activity"/>
    <property type="evidence" value="ECO:0007669"/>
    <property type="project" value="TreeGrafter"/>
</dbReference>
<accession>A0A512REY2</accession>
<evidence type="ECO:0000259" key="1">
    <source>
        <dbReference type="SMART" id="SM00245"/>
    </source>
</evidence>
<protein>
    <submittedName>
        <fullName evidence="2">Peptidase S41</fullName>
    </submittedName>
</protein>
<dbReference type="InterPro" id="IPR036034">
    <property type="entry name" value="PDZ_sf"/>
</dbReference>
<dbReference type="GO" id="GO:0007165">
    <property type="term" value="P:signal transduction"/>
    <property type="evidence" value="ECO:0007669"/>
    <property type="project" value="TreeGrafter"/>
</dbReference>
<dbReference type="InterPro" id="IPR029045">
    <property type="entry name" value="ClpP/crotonase-like_dom_sf"/>
</dbReference>
<dbReference type="Pfam" id="PF18294">
    <property type="entry name" value="Pept_S41_N"/>
    <property type="match status" value="1"/>
</dbReference>
<dbReference type="GO" id="GO:0030288">
    <property type="term" value="C:outer membrane-bounded periplasmic space"/>
    <property type="evidence" value="ECO:0007669"/>
    <property type="project" value="TreeGrafter"/>
</dbReference>
<name>A0A512REY2_9BACT</name>
<dbReference type="Pfam" id="PF03572">
    <property type="entry name" value="Peptidase_S41"/>
    <property type="match status" value="1"/>
</dbReference>
<feature type="domain" description="Tail specific protease" evidence="1">
    <location>
        <begin position="151"/>
        <end position="370"/>
    </location>
</feature>
<comment type="caution">
    <text evidence="2">The sequence shown here is derived from an EMBL/GenBank/DDBJ whole genome shotgun (WGS) entry which is preliminary data.</text>
</comment>
<dbReference type="Gene3D" id="2.30.42.10">
    <property type="match status" value="1"/>
</dbReference>
<dbReference type="InterPro" id="IPR005151">
    <property type="entry name" value="Tail-specific_protease"/>
</dbReference>
<reference evidence="2 3" key="1">
    <citation type="submission" date="2019-07" db="EMBL/GenBank/DDBJ databases">
        <title>Whole genome shotgun sequence of Chitinophaga cymbidii NBRC 109752.</title>
        <authorList>
            <person name="Hosoyama A."/>
            <person name="Uohara A."/>
            <person name="Ohji S."/>
            <person name="Ichikawa N."/>
        </authorList>
    </citation>
    <scope>NUCLEOTIDE SEQUENCE [LARGE SCALE GENOMIC DNA]</scope>
    <source>
        <strain evidence="2 3">NBRC 109752</strain>
    </source>
</reference>
<dbReference type="InterPro" id="IPR041613">
    <property type="entry name" value="Pept_S41_N"/>
</dbReference>
<dbReference type="SUPFAM" id="SSF50156">
    <property type="entry name" value="PDZ domain-like"/>
    <property type="match status" value="1"/>
</dbReference>
<dbReference type="SMART" id="SM00245">
    <property type="entry name" value="TSPc"/>
    <property type="match status" value="1"/>
</dbReference>
<keyword evidence="3" id="KW-1185">Reference proteome</keyword>
<dbReference type="CDD" id="cd07561">
    <property type="entry name" value="Peptidase_S41_CPP_like"/>
    <property type="match status" value="1"/>
</dbReference>
<evidence type="ECO:0000313" key="2">
    <source>
        <dbReference type="EMBL" id="GEP94267.1"/>
    </source>
</evidence>
<dbReference type="PANTHER" id="PTHR32060:SF30">
    <property type="entry name" value="CARBOXY-TERMINAL PROCESSING PROTEASE CTPA"/>
    <property type="match status" value="1"/>
</dbReference>
<proteinExistence type="predicted"/>
<dbReference type="PANTHER" id="PTHR32060">
    <property type="entry name" value="TAIL-SPECIFIC PROTEASE"/>
    <property type="match status" value="1"/>
</dbReference>
<dbReference type="EMBL" id="BKAU01000001">
    <property type="protein sequence ID" value="GEP94267.1"/>
    <property type="molecule type" value="Genomic_DNA"/>
</dbReference>
<dbReference type="AlphaFoldDB" id="A0A512REY2"/>
<dbReference type="SUPFAM" id="SSF52096">
    <property type="entry name" value="ClpP/crotonase"/>
    <property type="match status" value="1"/>
</dbReference>
<evidence type="ECO:0000313" key="3">
    <source>
        <dbReference type="Proteomes" id="UP000321436"/>
    </source>
</evidence>
<gene>
    <name evidence="2" type="ORF">CCY01nite_05270</name>
</gene>
<organism evidence="2 3">
    <name type="scientific">Chitinophaga cymbidii</name>
    <dbReference type="NCBI Taxonomy" id="1096750"/>
    <lineage>
        <taxon>Bacteria</taxon>
        <taxon>Pseudomonadati</taxon>
        <taxon>Bacteroidota</taxon>
        <taxon>Chitinophagia</taxon>
        <taxon>Chitinophagales</taxon>
        <taxon>Chitinophagaceae</taxon>
        <taxon>Chitinophaga</taxon>
    </lineage>
</organism>
<dbReference type="GO" id="GO:0008236">
    <property type="term" value="F:serine-type peptidase activity"/>
    <property type="evidence" value="ECO:0007669"/>
    <property type="project" value="InterPro"/>
</dbReference>
<dbReference type="Gene3D" id="3.90.226.10">
    <property type="entry name" value="2-enoyl-CoA Hydratase, Chain A, domain 1"/>
    <property type="match status" value="1"/>
</dbReference>
<dbReference type="Proteomes" id="UP000321436">
    <property type="component" value="Unassembled WGS sequence"/>
</dbReference>